<comment type="caution">
    <text evidence="2">The sequence shown here is derived from an EMBL/GenBank/DDBJ whole genome shotgun (WGS) entry which is preliminary data.</text>
</comment>
<dbReference type="PANTHER" id="PTHR33883">
    <property type="entry name" value="WPP DOMAIN-ASSOCIATED PROTEIN"/>
    <property type="match status" value="1"/>
</dbReference>
<dbReference type="OrthoDB" id="619142at2759"/>
<accession>A0A2G2XBK5</accession>
<gene>
    <name evidence="2" type="ORF">CQW23_03370</name>
</gene>
<sequence>MHVQEESHTSIMNQCHLFKKASSGYINLVSSTAESTFNSKFEDSELEYLLMQDLYRVIFSEGIRDAQDKLKGLYQDYSNENENRIFLEMEAIQKEYELTLEVEEKEKLKQMIYRLERAVNEKEKLASDASTDLAKEKEQFELVTQELNAVREHASRQQRLSRSIGAN</sequence>
<dbReference type="PANTHER" id="PTHR33883:SF10">
    <property type="entry name" value="WPP DOMAIN-ASSOCIATED PROTEIN"/>
    <property type="match status" value="1"/>
</dbReference>
<evidence type="ECO:0000313" key="2">
    <source>
        <dbReference type="EMBL" id="PHT54884.1"/>
    </source>
</evidence>
<keyword evidence="3" id="KW-1185">Reference proteome</keyword>
<organism evidence="2 3">
    <name type="scientific">Capsicum baccatum</name>
    <name type="common">Peruvian pepper</name>
    <dbReference type="NCBI Taxonomy" id="33114"/>
    <lineage>
        <taxon>Eukaryota</taxon>
        <taxon>Viridiplantae</taxon>
        <taxon>Streptophyta</taxon>
        <taxon>Embryophyta</taxon>
        <taxon>Tracheophyta</taxon>
        <taxon>Spermatophyta</taxon>
        <taxon>Magnoliopsida</taxon>
        <taxon>eudicotyledons</taxon>
        <taxon>Gunneridae</taxon>
        <taxon>Pentapetalae</taxon>
        <taxon>asterids</taxon>
        <taxon>lamiids</taxon>
        <taxon>Solanales</taxon>
        <taxon>Solanaceae</taxon>
        <taxon>Solanoideae</taxon>
        <taxon>Capsiceae</taxon>
        <taxon>Capsicum</taxon>
    </lineage>
</organism>
<dbReference type="InterPro" id="IPR037490">
    <property type="entry name" value="WAP"/>
</dbReference>
<dbReference type="Proteomes" id="UP000224567">
    <property type="component" value="Unassembled WGS sequence"/>
</dbReference>
<proteinExistence type="predicted"/>
<protein>
    <submittedName>
        <fullName evidence="2">WPP domain-associated protein</fullName>
    </submittedName>
</protein>
<reference evidence="2 3" key="1">
    <citation type="journal article" date="2017" name="Genome Biol.">
        <title>New reference genome sequences of hot pepper reveal the massive evolution of plant disease-resistance genes by retroduplication.</title>
        <authorList>
            <person name="Kim S."/>
            <person name="Park J."/>
            <person name="Yeom S.I."/>
            <person name="Kim Y.M."/>
            <person name="Seo E."/>
            <person name="Kim K.T."/>
            <person name="Kim M.S."/>
            <person name="Lee J.M."/>
            <person name="Cheong K."/>
            <person name="Shin H.S."/>
            <person name="Kim S.B."/>
            <person name="Han K."/>
            <person name="Lee J."/>
            <person name="Park M."/>
            <person name="Lee H.A."/>
            <person name="Lee H.Y."/>
            <person name="Lee Y."/>
            <person name="Oh S."/>
            <person name="Lee J.H."/>
            <person name="Choi E."/>
            <person name="Choi E."/>
            <person name="Lee S.E."/>
            <person name="Jeon J."/>
            <person name="Kim H."/>
            <person name="Choi G."/>
            <person name="Song H."/>
            <person name="Lee J."/>
            <person name="Lee S.C."/>
            <person name="Kwon J.K."/>
            <person name="Lee H.Y."/>
            <person name="Koo N."/>
            <person name="Hong Y."/>
            <person name="Kim R.W."/>
            <person name="Kang W.H."/>
            <person name="Huh J.H."/>
            <person name="Kang B.C."/>
            <person name="Yang T.J."/>
            <person name="Lee Y.H."/>
            <person name="Bennetzen J.L."/>
            <person name="Choi D."/>
        </authorList>
    </citation>
    <scope>NUCLEOTIDE SEQUENCE [LARGE SCALE GENOMIC DNA]</scope>
    <source>
        <strain evidence="3">cv. PBC81</strain>
    </source>
</reference>
<feature type="coiled-coil region" evidence="1">
    <location>
        <begin position="63"/>
        <end position="153"/>
    </location>
</feature>
<evidence type="ECO:0000313" key="3">
    <source>
        <dbReference type="Proteomes" id="UP000224567"/>
    </source>
</evidence>
<evidence type="ECO:0000256" key="1">
    <source>
        <dbReference type="SAM" id="Coils"/>
    </source>
</evidence>
<keyword evidence="1" id="KW-0175">Coiled coil</keyword>
<name>A0A2G2XBK5_CAPBA</name>
<dbReference type="EMBL" id="MLFT02000002">
    <property type="protein sequence ID" value="PHT54884.1"/>
    <property type="molecule type" value="Genomic_DNA"/>
</dbReference>
<reference evidence="3" key="2">
    <citation type="journal article" date="2017" name="J. Anim. Genet.">
        <title>Multiple reference genome sequences of hot pepper reveal the massive evolution of plant disease resistance genes by retroduplication.</title>
        <authorList>
            <person name="Kim S."/>
            <person name="Park J."/>
            <person name="Yeom S.-I."/>
            <person name="Kim Y.-M."/>
            <person name="Seo E."/>
            <person name="Kim K.-T."/>
            <person name="Kim M.-S."/>
            <person name="Lee J.M."/>
            <person name="Cheong K."/>
            <person name="Shin H.-S."/>
            <person name="Kim S.-B."/>
            <person name="Han K."/>
            <person name="Lee J."/>
            <person name="Park M."/>
            <person name="Lee H.-A."/>
            <person name="Lee H.-Y."/>
            <person name="Lee Y."/>
            <person name="Oh S."/>
            <person name="Lee J.H."/>
            <person name="Choi E."/>
            <person name="Choi E."/>
            <person name="Lee S.E."/>
            <person name="Jeon J."/>
            <person name="Kim H."/>
            <person name="Choi G."/>
            <person name="Song H."/>
            <person name="Lee J."/>
            <person name="Lee S.-C."/>
            <person name="Kwon J.-K."/>
            <person name="Lee H.-Y."/>
            <person name="Koo N."/>
            <person name="Hong Y."/>
            <person name="Kim R.W."/>
            <person name="Kang W.-H."/>
            <person name="Huh J.H."/>
            <person name="Kang B.-C."/>
            <person name="Yang T.-J."/>
            <person name="Lee Y.-H."/>
            <person name="Bennetzen J.L."/>
            <person name="Choi D."/>
        </authorList>
    </citation>
    <scope>NUCLEOTIDE SEQUENCE [LARGE SCALE GENOMIC DNA]</scope>
    <source>
        <strain evidence="3">cv. PBC81</strain>
    </source>
</reference>
<dbReference type="AlphaFoldDB" id="A0A2G2XBK5"/>